<evidence type="ECO:0000313" key="3">
    <source>
        <dbReference type="Proteomes" id="UP001412067"/>
    </source>
</evidence>
<accession>A0ABR2LDH6</accession>
<gene>
    <name evidence="2" type="primary">HDA5</name>
    <name evidence="2" type="ORF">KSP40_PGU012059</name>
</gene>
<dbReference type="InterPro" id="IPR037138">
    <property type="entry name" value="His_deacetylse_dom_sf"/>
</dbReference>
<dbReference type="SUPFAM" id="SSF52768">
    <property type="entry name" value="Arginase/deacetylase"/>
    <property type="match status" value="1"/>
</dbReference>
<keyword evidence="3" id="KW-1185">Reference proteome</keyword>
<dbReference type="Proteomes" id="UP001412067">
    <property type="component" value="Unassembled WGS sequence"/>
</dbReference>
<feature type="domain" description="Histone deacetylase" evidence="1">
    <location>
        <begin position="32"/>
        <end position="126"/>
    </location>
</feature>
<sequence length="255" mass="28576">MGNVIRRTRTVFEPYGGNWRRNAFPRGTFDFGSFYPCGGDGSHCMTGEDQGAGYNINVPWEHGQCGDVDYLAVWDHILIPVTETYNPEIILISAGFDAAMGDPLGGCCLTPFGYSLMLTKVEGMSEPCLGARDKSSPKDVKWKSVPHRLFFARSHSNAWGDGGVAFLNPESSSNDKTYMRCYRITLEQFNDVLIQENLNYKSFESPLVDCHDMEFLVKNRSMCVESIKDGWYSNVLYLGELDGIPILTMTYVFCG</sequence>
<reference evidence="2 3" key="1">
    <citation type="journal article" date="2022" name="Nat. Plants">
        <title>Genomes of leafy and leafless Platanthera orchids illuminate the evolution of mycoheterotrophy.</title>
        <authorList>
            <person name="Li M.H."/>
            <person name="Liu K.W."/>
            <person name="Li Z."/>
            <person name="Lu H.C."/>
            <person name="Ye Q.L."/>
            <person name="Zhang D."/>
            <person name="Wang J.Y."/>
            <person name="Li Y.F."/>
            <person name="Zhong Z.M."/>
            <person name="Liu X."/>
            <person name="Yu X."/>
            <person name="Liu D.K."/>
            <person name="Tu X.D."/>
            <person name="Liu B."/>
            <person name="Hao Y."/>
            <person name="Liao X.Y."/>
            <person name="Jiang Y.T."/>
            <person name="Sun W.H."/>
            <person name="Chen J."/>
            <person name="Chen Y.Q."/>
            <person name="Ai Y."/>
            <person name="Zhai J.W."/>
            <person name="Wu S.S."/>
            <person name="Zhou Z."/>
            <person name="Hsiao Y.Y."/>
            <person name="Wu W.L."/>
            <person name="Chen Y.Y."/>
            <person name="Lin Y.F."/>
            <person name="Hsu J.L."/>
            <person name="Li C.Y."/>
            <person name="Wang Z.W."/>
            <person name="Zhao X."/>
            <person name="Zhong W.Y."/>
            <person name="Ma X.K."/>
            <person name="Ma L."/>
            <person name="Huang J."/>
            <person name="Chen G.Z."/>
            <person name="Huang M.Z."/>
            <person name="Huang L."/>
            <person name="Peng D.H."/>
            <person name="Luo Y.B."/>
            <person name="Zou S.Q."/>
            <person name="Chen S.P."/>
            <person name="Lan S."/>
            <person name="Tsai W.C."/>
            <person name="Van de Peer Y."/>
            <person name="Liu Z.J."/>
        </authorList>
    </citation>
    <scope>NUCLEOTIDE SEQUENCE [LARGE SCALE GENOMIC DNA]</scope>
    <source>
        <strain evidence="2">Lor288</strain>
    </source>
</reference>
<dbReference type="PANTHER" id="PTHR10625">
    <property type="entry name" value="HISTONE DEACETYLASE HDAC1-RELATED"/>
    <property type="match status" value="1"/>
</dbReference>
<dbReference type="Pfam" id="PF00850">
    <property type="entry name" value="Hist_deacetyl"/>
    <property type="match status" value="1"/>
</dbReference>
<organism evidence="2 3">
    <name type="scientific">Platanthera guangdongensis</name>
    <dbReference type="NCBI Taxonomy" id="2320717"/>
    <lineage>
        <taxon>Eukaryota</taxon>
        <taxon>Viridiplantae</taxon>
        <taxon>Streptophyta</taxon>
        <taxon>Embryophyta</taxon>
        <taxon>Tracheophyta</taxon>
        <taxon>Spermatophyta</taxon>
        <taxon>Magnoliopsida</taxon>
        <taxon>Liliopsida</taxon>
        <taxon>Asparagales</taxon>
        <taxon>Orchidaceae</taxon>
        <taxon>Orchidoideae</taxon>
        <taxon>Orchideae</taxon>
        <taxon>Orchidinae</taxon>
        <taxon>Platanthera</taxon>
    </lineage>
</organism>
<dbReference type="Gene3D" id="3.40.800.20">
    <property type="entry name" value="Histone deacetylase domain"/>
    <property type="match status" value="1"/>
</dbReference>
<dbReference type="InterPro" id="IPR023696">
    <property type="entry name" value="Ureohydrolase_dom_sf"/>
</dbReference>
<dbReference type="InterPro" id="IPR023801">
    <property type="entry name" value="His_deacetylse_dom"/>
</dbReference>
<dbReference type="PANTHER" id="PTHR10625:SF25">
    <property type="entry name" value="HISTONE DEACETYLASE 18-RELATED"/>
    <property type="match status" value="1"/>
</dbReference>
<proteinExistence type="predicted"/>
<dbReference type="EMBL" id="JBBWWR010000021">
    <property type="protein sequence ID" value="KAK8937938.1"/>
    <property type="molecule type" value="Genomic_DNA"/>
</dbReference>
<name>A0ABR2LDH6_9ASPA</name>
<evidence type="ECO:0000259" key="1">
    <source>
        <dbReference type="Pfam" id="PF00850"/>
    </source>
</evidence>
<evidence type="ECO:0000313" key="2">
    <source>
        <dbReference type="EMBL" id="KAK8937938.1"/>
    </source>
</evidence>
<protein>
    <submittedName>
        <fullName evidence="2">Histone deacetylase 5</fullName>
    </submittedName>
</protein>
<comment type="caution">
    <text evidence="2">The sequence shown here is derived from an EMBL/GenBank/DDBJ whole genome shotgun (WGS) entry which is preliminary data.</text>
</comment>